<sequence>MPSRKAGSAGPCAHRPTFERERSFGMSIKNLSLSKKLIVTFMAIMAGCFVASAIVFLQAWHAKLASQEQERAEQILAAVDTALESMLEQAVNQRGYLLFRSESTYNDVFTHRERMLKSIADAETLAAGDPALVASLDAMKKAADVFHTQLTEPQLAARKNTEAPIAEIIEIGRNASKGQLDAFREAAASIKQQVVAMLEAKRAEQAGAHSDIQMALVLGSVVAGGMAVALIWLLARSIVTPIVGMTAAMTRLAEGDHDIAVPALDRGDEVGQMAKAVVVFKDAAVEKLRLSGETEAMRLRSEEERRAAEIEKAREAEEIAFAMDKLAAGLTALSEGNVAYRIRSEFASRLDPLRVDFNDSLEKLQGALRSVGDNAAAINAGAAEIRAAADDLAKRTEQQAASVEETAAALEQVTTTVKDTAMRAENAGELVARTRSGAERSGTVVRNAVAAMNEIEKSSGEIGNIIGVIEDIAFQTNLLALNAGVEAARAGDAGKGFAVVAQEVRELAQRSANAAKEIKSLISTSSAHVGTGVALVGETGSELEKIVSAVEDISQHVAAIVTASREQATGLQEINTAVNLMDQGTQQNAAMVEQQTAASHSLATEAASLNSLLAQFTLAETGAAARTAAPASRPAGRRPAPQAATESSGPAASPARALANRVAGAFGGGSSQAAVKQEWSEF</sequence>
<dbReference type="GO" id="GO:0004888">
    <property type="term" value="F:transmembrane signaling receptor activity"/>
    <property type="evidence" value="ECO:0007669"/>
    <property type="project" value="InterPro"/>
</dbReference>
<dbReference type="SUPFAM" id="SSF158472">
    <property type="entry name" value="HAMP domain-like"/>
    <property type="match status" value="1"/>
</dbReference>
<dbReference type="Gene3D" id="1.10.287.950">
    <property type="entry name" value="Methyl-accepting chemotaxis protein"/>
    <property type="match status" value="1"/>
</dbReference>
<evidence type="ECO:0000313" key="10">
    <source>
        <dbReference type="EMBL" id="RCW21438.1"/>
    </source>
</evidence>
<feature type="domain" description="Methyl-accepting transducer" evidence="8">
    <location>
        <begin position="374"/>
        <end position="603"/>
    </location>
</feature>
<keyword evidence="4" id="KW-0807">Transducer</keyword>
<dbReference type="GO" id="GO:0016020">
    <property type="term" value="C:membrane"/>
    <property type="evidence" value="ECO:0007669"/>
    <property type="project" value="UniProtKB-SubCell"/>
</dbReference>
<dbReference type="InterPro" id="IPR051310">
    <property type="entry name" value="MCP_chemotaxis"/>
</dbReference>
<dbReference type="CDD" id="cd06225">
    <property type="entry name" value="HAMP"/>
    <property type="match status" value="1"/>
</dbReference>
<evidence type="ECO:0000256" key="4">
    <source>
        <dbReference type="PROSITE-ProRule" id="PRU00284"/>
    </source>
</evidence>
<feature type="region of interest" description="Disordered" evidence="6">
    <location>
        <begin position="625"/>
        <end position="656"/>
    </location>
</feature>
<feature type="domain" description="HAMP" evidence="9">
    <location>
        <begin position="317"/>
        <end position="369"/>
    </location>
</feature>
<feature type="domain" description="HAMP" evidence="9">
    <location>
        <begin position="236"/>
        <end position="289"/>
    </location>
</feature>
<evidence type="ECO:0000256" key="2">
    <source>
        <dbReference type="ARBA" id="ARBA00022500"/>
    </source>
</evidence>
<dbReference type="GO" id="GO:0006935">
    <property type="term" value="P:chemotaxis"/>
    <property type="evidence" value="ECO:0007669"/>
    <property type="project" value="UniProtKB-KW"/>
</dbReference>
<proteinExistence type="inferred from homology"/>
<dbReference type="Pfam" id="PF00015">
    <property type="entry name" value="MCPsignal"/>
    <property type="match status" value="1"/>
</dbReference>
<reference evidence="10 11" key="1">
    <citation type="submission" date="2018-07" db="EMBL/GenBank/DDBJ databases">
        <title>Genomic Encyclopedia of Type Strains, Phase IV (KMG-IV): sequencing the most valuable type-strain genomes for metagenomic binning, comparative biology and taxonomic classification.</title>
        <authorList>
            <person name="Goeker M."/>
        </authorList>
    </citation>
    <scope>NUCLEOTIDE SEQUENCE [LARGE SCALE GENOMIC DNA]</scope>
    <source>
        <strain evidence="10 11">DSM 25528</strain>
    </source>
</reference>
<dbReference type="PROSITE" id="PS50111">
    <property type="entry name" value="CHEMOTAXIS_TRANSDUC_2"/>
    <property type="match status" value="1"/>
</dbReference>
<dbReference type="InterPro" id="IPR004090">
    <property type="entry name" value="Chemotax_Me-accpt_rcpt"/>
</dbReference>
<dbReference type="PANTHER" id="PTHR43531:SF11">
    <property type="entry name" value="METHYL-ACCEPTING CHEMOTAXIS PROTEIN 3"/>
    <property type="match status" value="1"/>
</dbReference>
<keyword evidence="7" id="KW-1133">Transmembrane helix</keyword>
<name>A0A6I7HJM7_9HYPH</name>
<feature type="coiled-coil region" evidence="5">
    <location>
        <begin position="386"/>
        <end position="413"/>
    </location>
</feature>
<evidence type="ECO:0000259" key="9">
    <source>
        <dbReference type="PROSITE" id="PS50885"/>
    </source>
</evidence>
<keyword evidence="5" id="KW-0175">Coiled coil</keyword>
<keyword evidence="7" id="KW-0472">Membrane</keyword>
<dbReference type="PROSITE" id="PS50885">
    <property type="entry name" value="HAMP"/>
    <property type="match status" value="2"/>
</dbReference>
<dbReference type="Proteomes" id="UP000252582">
    <property type="component" value="Unassembled WGS sequence"/>
</dbReference>
<dbReference type="Pfam" id="PF05227">
    <property type="entry name" value="CHASE3"/>
    <property type="match status" value="1"/>
</dbReference>
<evidence type="ECO:0000256" key="3">
    <source>
        <dbReference type="ARBA" id="ARBA00029447"/>
    </source>
</evidence>
<feature type="transmembrane region" description="Helical" evidence="7">
    <location>
        <begin position="37"/>
        <end position="57"/>
    </location>
</feature>
<dbReference type="SUPFAM" id="SSF58104">
    <property type="entry name" value="Methyl-accepting chemotaxis protein (MCP) signaling domain"/>
    <property type="match status" value="1"/>
</dbReference>
<evidence type="ECO:0000259" key="8">
    <source>
        <dbReference type="PROSITE" id="PS50111"/>
    </source>
</evidence>
<dbReference type="AlphaFoldDB" id="A0A6I7HJM7"/>
<evidence type="ECO:0000256" key="1">
    <source>
        <dbReference type="ARBA" id="ARBA00004370"/>
    </source>
</evidence>
<dbReference type="Gene3D" id="6.10.340.10">
    <property type="match status" value="1"/>
</dbReference>
<dbReference type="FunFam" id="1.10.287.950:FF:000001">
    <property type="entry name" value="Methyl-accepting chemotaxis sensory transducer"/>
    <property type="match status" value="1"/>
</dbReference>
<gene>
    <name evidence="10" type="ORF">DFR48_11025</name>
</gene>
<dbReference type="GO" id="GO:0007165">
    <property type="term" value="P:signal transduction"/>
    <property type="evidence" value="ECO:0007669"/>
    <property type="project" value="UniProtKB-KW"/>
</dbReference>
<keyword evidence="11" id="KW-1185">Reference proteome</keyword>
<evidence type="ECO:0000256" key="5">
    <source>
        <dbReference type="SAM" id="Coils"/>
    </source>
</evidence>
<feature type="compositionally biased region" description="Low complexity" evidence="6">
    <location>
        <begin position="625"/>
        <end position="645"/>
    </location>
</feature>
<dbReference type="InterPro" id="IPR003660">
    <property type="entry name" value="HAMP_dom"/>
</dbReference>
<dbReference type="SMART" id="SM00283">
    <property type="entry name" value="MA"/>
    <property type="match status" value="1"/>
</dbReference>
<accession>A0A6I7HJM7</accession>
<dbReference type="Pfam" id="PF00672">
    <property type="entry name" value="HAMP"/>
    <property type="match status" value="1"/>
</dbReference>
<dbReference type="PRINTS" id="PR00260">
    <property type="entry name" value="CHEMTRNSDUCR"/>
</dbReference>
<dbReference type="InterPro" id="IPR007891">
    <property type="entry name" value="CHASE3"/>
</dbReference>
<comment type="caution">
    <text evidence="10">The sequence shown here is derived from an EMBL/GenBank/DDBJ whole genome shotgun (WGS) entry which is preliminary data.</text>
</comment>
<feature type="transmembrane region" description="Helical" evidence="7">
    <location>
        <begin position="215"/>
        <end position="235"/>
    </location>
</feature>
<dbReference type="PANTHER" id="PTHR43531">
    <property type="entry name" value="PROTEIN ICFG"/>
    <property type="match status" value="1"/>
</dbReference>
<protein>
    <submittedName>
        <fullName evidence="10">Methyl-accepting chemotaxis protein</fullName>
    </submittedName>
</protein>
<dbReference type="InterPro" id="IPR004089">
    <property type="entry name" value="MCPsignal_dom"/>
</dbReference>
<comment type="subcellular location">
    <subcellularLocation>
        <location evidence="1">Membrane</location>
    </subcellularLocation>
</comment>
<organism evidence="10 11">
    <name type="scientific">Ciceribacter lividus</name>
    <dbReference type="NCBI Taxonomy" id="1197950"/>
    <lineage>
        <taxon>Bacteria</taxon>
        <taxon>Pseudomonadati</taxon>
        <taxon>Pseudomonadota</taxon>
        <taxon>Alphaproteobacteria</taxon>
        <taxon>Hyphomicrobiales</taxon>
        <taxon>Rhizobiaceae</taxon>
        <taxon>Ciceribacter</taxon>
    </lineage>
</organism>
<evidence type="ECO:0000256" key="7">
    <source>
        <dbReference type="SAM" id="Phobius"/>
    </source>
</evidence>
<dbReference type="CDD" id="cd11386">
    <property type="entry name" value="MCP_signal"/>
    <property type="match status" value="1"/>
</dbReference>
<keyword evidence="2" id="KW-0145">Chemotaxis</keyword>
<comment type="similarity">
    <text evidence="3">Belongs to the methyl-accepting chemotaxis (MCP) protein family.</text>
</comment>
<dbReference type="SMART" id="SM00304">
    <property type="entry name" value="HAMP"/>
    <property type="match status" value="1"/>
</dbReference>
<evidence type="ECO:0000313" key="11">
    <source>
        <dbReference type="Proteomes" id="UP000252582"/>
    </source>
</evidence>
<dbReference type="EMBL" id="QPIX01000010">
    <property type="protein sequence ID" value="RCW21438.1"/>
    <property type="molecule type" value="Genomic_DNA"/>
</dbReference>
<evidence type="ECO:0000256" key="6">
    <source>
        <dbReference type="SAM" id="MobiDB-lite"/>
    </source>
</evidence>
<keyword evidence="7" id="KW-0812">Transmembrane</keyword>